<evidence type="ECO:0000313" key="9">
    <source>
        <dbReference type="MGI" id="MGI:1914873"/>
    </source>
</evidence>
<organism evidence="8 10">
    <name type="scientific">Mus musculus</name>
    <name type="common">Mouse</name>
    <dbReference type="NCBI Taxonomy" id="10090"/>
    <lineage>
        <taxon>Eukaryota</taxon>
        <taxon>Metazoa</taxon>
        <taxon>Chordata</taxon>
        <taxon>Craniata</taxon>
        <taxon>Vertebrata</taxon>
        <taxon>Euteleostomi</taxon>
        <taxon>Mammalia</taxon>
        <taxon>Eutheria</taxon>
        <taxon>Euarchontoglires</taxon>
        <taxon>Glires</taxon>
        <taxon>Rodentia</taxon>
        <taxon>Myomorpha</taxon>
        <taxon>Muroidea</taxon>
        <taxon>Muridae</taxon>
        <taxon>Murinae</taxon>
        <taxon>Mus</taxon>
        <taxon>Mus</taxon>
    </lineage>
</organism>
<feature type="transmembrane region" description="Helical" evidence="5">
    <location>
        <begin position="480"/>
        <end position="498"/>
    </location>
</feature>
<reference evidence="8 10" key="1">
    <citation type="journal article" date="2009" name="PLoS Biol.">
        <title>Lineage-specific biology revealed by a finished genome assembly of the mouse.</title>
        <authorList>
            <consortium name="Mouse Genome Sequencing Consortium"/>
            <person name="Church D.M."/>
            <person name="Goodstadt L."/>
            <person name="Hillier L.W."/>
            <person name="Zody M.C."/>
            <person name="Goldstein S."/>
            <person name="She X."/>
            <person name="Bult C.J."/>
            <person name="Agarwala R."/>
            <person name="Cherry J.L."/>
            <person name="DiCuccio M."/>
            <person name="Hlavina W."/>
            <person name="Kapustin Y."/>
            <person name="Meric P."/>
            <person name="Maglott D."/>
            <person name="Birtle Z."/>
            <person name="Marques A.C."/>
            <person name="Graves T."/>
            <person name="Zhou S."/>
            <person name="Teague B."/>
            <person name="Potamousis K."/>
            <person name="Churas C."/>
            <person name="Place M."/>
            <person name="Herschleb J."/>
            <person name="Runnheim R."/>
            <person name="Forrest D."/>
            <person name="Amos-Landgraf J."/>
            <person name="Schwartz D.C."/>
            <person name="Cheng Z."/>
            <person name="Lindblad-Toh K."/>
            <person name="Eichler E.E."/>
            <person name="Ponting C.P."/>
        </authorList>
    </citation>
    <scope>NUCLEOTIDE SEQUENCE [LARGE SCALE GENOMIC DNA]</scope>
    <source>
        <strain evidence="8 10">C57BL/6J</strain>
    </source>
</reference>
<protein>
    <submittedName>
        <fullName evidence="8">Transmembrane 7 superfamily member 3</fullName>
    </submittedName>
</protein>
<dbReference type="BioGRID-ORCS" id="67623">
    <property type="hits" value="5 hits in 78 CRISPR screens"/>
</dbReference>
<dbReference type="ExpressionAtlas" id="A0A0R4J0K4">
    <property type="expression patterns" value="baseline and differential"/>
</dbReference>
<dbReference type="GeneID" id="67623"/>
<dbReference type="DNASU" id="67623"/>
<dbReference type="CTD" id="51768"/>
<proteinExistence type="evidence at protein level"/>
<evidence type="ECO:0007829" key="12">
    <source>
        <dbReference type="ProteomicsDB" id="A0A0R4J0K4"/>
    </source>
</evidence>
<dbReference type="InterPro" id="IPR042502">
    <property type="entry name" value="TM7SF3"/>
</dbReference>
<evidence type="ECO:0000259" key="7">
    <source>
        <dbReference type="Pfam" id="PF13886"/>
    </source>
</evidence>
<dbReference type="GO" id="GO:0005886">
    <property type="term" value="C:plasma membrane"/>
    <property type="evidence" value="ECO:0007669"/>
    <property type="project" value="Ensembl"/>
</dbReference>
<dbReference type="Pfam" id="PF13886">
    <property type="entry name" value="TM7S3_TM198"/>
    <property type="match status" value="1"/>
</dbReference>
<dbReference type="Antibodypedia" id="42376">
    <property type="antibodies" value="79 antibodies from 20 providers"/>
</dbReference>
<dbReference type="PANTHER" id="PTHR15937:SF3">
    <property type="entry name" value="TRANSMEMBRANE 7 SUPERFAMILY MEMBER 3"/>
    <property type="match status" value="1"/>
</dbReference>
<sequence>MWRLRLLVLAVLAAGSAEAQANSSDGFLEFSVGKFTYFVLSKSSPQEAVLRHISSNVTFLLFQIHSQYQNTTVSFTKTLLPSTSGTGNDRGLVFILRPEQAVCTWYLETGDTKPVQSVALTLSYSERDPIPGGCNLEFDLDIDPNLYLDYNFFETTIKFAPANIGYARATEPPPCDVSTSRESRWRLRYDVYQYFLPEGDLTEASLLHHLQRMAQVAQVKASAIKVATLTADDKTAVSFSSLPGQGVIYNVIVWDPSLNTSAAYVPVHTYACSFESVDGNCAFPGRVSTKVFSTLVALLGLFVCFFGHRFWKTDLFFIGFIFLGFFFYILITRLTPLQYDVRLALTAVAGSFGGLLLVASWWRFGILTLCMLCVGLVLGFLVSSGTFFTPLGNLNVFHDDGVFWVTFSCIALLVPVIFMGCLRILNILACGVVGSYSVVLAVNSYMFTSLSYITLNVLRRALNTDFRGAVIRVPFQTNDYIILAVWGMLAVSGITLQIRRERGQPPFPPHPYKLWKQERERRVTNILDPSHHIPPLRERLYGRVARIKELFQKEQPAGERTPLLL</sequence>
<reference evidence="8 10" key="2">
    <citation type="journal article" date="2011" name="PLoS Biol.">
        <title>Modernizing reference genome assemblies.</title>
        <authorList>
            <person name="Church D.M."/>
            <person name="Schneider V.A."/>
            <person name="Graves T."/>
            <person name="Auger K."/>
            <person name="Cunningham F."/>
            <person name="Bouk N."/>
            <person name="Chen H.C."/>
            <person name="Agarwala R."/>
            <person name="McLaren W.M."/>
            <person name="Ritchie G.R."/>
            <person name="Albracht D."/>
            <person name="Kremitzki M."/>
            <person name="Rock S."/>
            <person name="Kotkiewicz H."/>
            <person name="Kremitzki C."/>
            <person name="Wollam A."/>
            <person name="Trani L."/>
            <person name="Fulton L."/>
            <person name="Fulton R."/>
            <person name="Matthews L."/>
            <person name="Whitehead S."/>
            <person name="Chow W."/>
            <person name="Torrance J."/>
            <person name="Dunn M."/>
            <person name="Harden G."/>
            <person name="Threadgold G."/>
            <person name="Wood J."/>
            <person name="Collins J."/>
            <person name="Heath P."/>
            <person name="Griffiths G."/>
            <person name="Pelan S."/>
            <person name="Grafham D."/>
            <person name="Eichler E.E."/>
            <person name="Weinstock G."/>
            <person name="Mardis E.R."/>
            <person name="Wilson R.K."/>
            <person name="Howe K."/>
            <person name="Flicek P."/>
            <person name="Hubbard T."/>
        </authorList>
    </citation>
    <scope>NUCLEOTIDE SEQUENCE [LARGE SCALE GENOMIC DNA]</scope>
    <source>
        <strain evidence="8 10">C57BL/6J</strain>
    </source>
</reference>
<dbReference type="Pfam" id="PF25992">
    <property type="entry name" value="Ig_TM7SF3_N"/>
    <property type="match status" value="1"/>
</dbReference>
<dbReference type="PANTHER" id="PTHR15937">
    <property type="entry name" value="TRANSMEMBRANE 7 SUPERFAMILY MEMBER 3"/>
    <property type="match status" value="1"/>
</dbReference>
<evidence type="ECO:0000313" key="8">
    <source>
        <dbReference type="Ensembl" id="ENSMUSP00000045650.10"/>
    </source>
</evidence>
<accession>A0A0R4J0K4</accession>
<evidence type="ECO:0000256" key="1">
    <source>
        <dbReference type="ARBA" id="ARBA00004141"/>
    </source>
</evidence>
<keyword evidence="6" id="KW-0732">Signal</keyword>
<dbReference type="AGR" id="MGI:1914873"/>
<keyword evidence="4 5" id="KW-0472">Membrane</keyword>
<dbReference type="OMA" id="VCTWYLQ"/>
<evidence type="ECO:0000256" key="6">
    <source>
        <dbReference type="SAM" id="SignalP"/>
    </source>
</evidence>
<dbReference type="InterPro" id="IPR025256">
    <property type="entry name" value="TM7S3/TM198-like_dom"/>
</dbReference>
<dbReference type="GeneTree" id="ENSGT00390000008702"/>
<feature type="transmembrane region" description="Helical" evidence="5">
    <location>
        <begin position="343"/>
        <end position="362"/>
    </location>
</feature>
<dbReference type="PhylomeDB" id="A0A0R4J0K4"/>
<evidence type="ECO:0007829" key="11">
    <source>
        <dbReference type="PeptideAtlas" id="A0A0R4J0K4"/>
    </source>
</evidence>
<dbReference type="GO" id="GO:0032024">
    <property type="term" value="P:positive regulation of insulin secretion"/>
    <property type="evidence" value="ECO:0007669"/>
    <property type="project" value="Ensembl"/>
</dbReference>
<evidence type="ECO:0000256" key="3">
    <source>
        <dbReference type="ARBA" id="ARBA00022989"/>
    </source>
</evidence>
<evidence type="ECO:0000256" key="5">
    <source>
        <dbReference type="SAM" id="Phobius"/>
    </source>
</evidence>
<dbReference type="Bgee" id="ENSMUSG00000040234">
    <property type="expression patterns" value="Expressed in sciatic nerve and 266 other cell types or tissues"/>
</dbReference>
<dbReference type="ProteomicsDB" id="347191"/>
<keyword evidence="10" id="KW-1185">Reference proteome</keyword>
<dbReference type="Ensembl" id="ENSMUST00000037709.16">
    <property type="protein sequence ID" value="ENSMUSP00000045650.10"/>
    <property type="gene ID" value="ENSMUSG00000040234.17"/>
</dbReference>
<reference evidence="8" key="4">
    <citation type="submission" date="2025-09" db="UniProtKB">
        <authorList>
            <consortium name="Ensembl"/>
        </authorList>
    </citation>
    <scope>IDENTIFICATION</scope>
    <source>
        <strain evidence="8">C57BL/6J</strain>
    </source>
</reference>
<feature type="transmembrane region" description="Helical" evidence="5">
    <location>
        <begin position="369"/>
        <end position="389"/>
    </location>
</feature>
<evidence type="ECO:0000256" key="2">
    <source>
        <dbReference type="ARBA" id="ARBA00022692"/>
    </source>
</evidence>
<dbReference type="MGI" id="MGI:1914873">
    <property type="gene designation" value="Tm7sf3"/>
</dbReference>
<feature type="transmembrane region" description="Helical" evidence="5">
    <location>
        <begin position="401"/>
        <end position="418"/>
    </location>
</feature>
<feature type="transmembrane region" description="Helical" evidence="5">
    <location>
        <begin position="425"/>
        <end position="447"/>
    </location>
</feature>
<keyword evidence="11 12" id="KW-1267">Proteomics identification</keyword>
<feature type="chain" id="PRO_5006451966" evidence="6">
    <location>
        <begin position="20"/>
        <end position="565"/>
    </location>
</feature>
<dbReference type="VEuPathDB" id="HostDB:ENSMUSG00000040234"/>
<dbReference type="OrthoDB" id="5967337at2759"/>
<gene>
    <name evidence="8 9" type="primary">Tm7sf3</name>
</gene>
<name>A0A0R4J0K4_MOUSE</name>
<keyword evidence="2 5" id="KW-0812">Transmembrane</keyword>
<dbReference type="GO" id="GO:0043069">
    <property type="term" value="P:negative regulation of programmed cell death"/>
    <property type="evidence" value="ECO:0007669"/>
    <property type="project" value="Ensembl"/>
</dbReference>
<evidence type="ECO:0000256" key="4">
    <source>
        <dbReference type="ARBA" id="ARBA00023136"/>
    </source>
</evidence>
<dbReference type="RefSeq" id="NP_080557.2">
    <property type="nucleotide sequence ID" value="NM_026281.2"/>
</dbReference>
<evidence type="ECO:0000313" key="10">
    <source>
        <dbReference type="Proteomes" id="UP000000589"/>
    </source>
</evidence>
<reference evidence="8" key="3">
    <citation type="submission" date="2025-08" db="UniProtKB">
        <authorList>
            <consortium name="Ensembl"/>
        </authorList>
    </citation>
    <scope>IDENTIFICATION</scope>
    <source>
        <strain evidence="8">C57BL/6J</strain>
    </source>
</reference>
<dbReference type="GO" id="GO:0034620">
    <property type="term" value="P:cellular response to unfolded protein"/>
    <property type="evidence" value="ECO:0007669"/>
    <property type="project" value="Ensembl"/>
</dbReference>
<feature type="signal peptide" evidence="6">
    <location>
        <begin position="1"/>
        <end position="19"/>
    </location>
</feature>
<comment type="subcellular location">
    <subcellularLocation>
        <location evidence="1">Membrane</location>
        <topology evidence="1">Multi-pass membrane protein</topology>
    </subcellularLocation>
</comment>
<dbReference type="KEGG" id="mmu:67623"/>
<feature type="transmembrane region" description="Helical" evidence="5">
    <location>
        <begin position="291"/>
        <end position="308"/>
    </location>
</feature>
<feature type="domain" description="TM7S3/TM198-like" evidence="7">
    <location>
        <begin position="294"/>
        <end position="498"/>
    </location>
</feature>
<dbReference type="SMR" id="A0A0R4J0K4"/>
<dbReference type="AlphaFoldDB" id="A0A0R4J0K4"/>
<feature type="transmembrane region" description="Helical" evidence="5">
    <location>
        <begin position="315"/>
        <end position="331"/>
    </location>
</feature>
<keyword evidence="3 5" id="KW-1133">Transmembrane helix</keyword>
<dbReference type="Proteomes" id="UP000000589">
    <property type="component" value="Chromosome 6"/>
</dbReference>